<proteinExistence type="predicted"/>
<keyword evidence="3" id="KW-1185">Reference proteome</keyword>
<evidence type="ECO:0000256" key="1">
    <source>
        <dbReference type="SAM" id="MobiDB-lite"/>
    </source>
</evidence>
<sequence length="282" mass="30900">MLASIGLTCEALRKQIKREADTKAKRSTSESGMKAVEDKRMLPSDTLKRISEGVSARSLKRKAKAFPTPADRQPRKAAVAASNIIGKMDLANDDDVNDDDEIEYVGDEEDDVESDREDQVEEEAQMEDANMADDEEIIKSLAVEGKVLAVRSGGDEVFLFITTDGIKEGATRVPGGFLRELVRGASYGRNAQLKDNEILFNADKETQKRVSEMVAADPTTRYFTRWALTQSCCPTIRAGCGTGTRDSMSEQAAAPTPVGRSSERAYKTHGQSLEPLVCCHRS</sequence>
<feature type="region of interest" description="Disordered" evidence="1">
    <location>
        <begin position="244"/>
        <end position="266"/>
    </location>
</feature>
<gene>
    <name evidence="2" type="ORF">CYMTET_10898</name>
</gene>
<evidence type="ECO:0000313" key="3">
    <source>
        <dbReference type="Proteomes" id="UP001190700"/>
    </source>
</evidence>
<comment type="caution">
    <text evidence="2">The sequence shown here is derived from an EMBL/GenBank/DDBJ whole genome shotgun (WGS) entry which is preliminary data.</text>
</comment>
<name>A0AAE0GN86_9CHLO</name>
<evidence type="ECO:0000313" key="2">
    <source>
        <dbReference type="EMBL" id="KAK3281305.1"/>
    </source>
</evidence>
<feature type="compositionally biased region" description="Basic and acidic residues" evidence="1">
    <location>
        <begin position="18"/>
        <end position="28"/>
    </location>
</feature>
<reference evidence="2 3" key="1">
    <citation type="journal article" date="2015" name="Genome Biol. Evol.">
        <title>Comparative Genomics of a Bacterivorous Green Alga Reveals Evolutionary Causalities and Consequences of Phago-Mixotrophic Mode of Nutrition.</title>
        <authorList>
            <person name="Burns J.A."/>
            <person name="Paasch A."/>
            <person name="Narechania A."/>
            <person name="Kim E."/>
        </authorList>
    </citation>
    <scope>NUCLEOTIDE SEQUENCE [LARGE SCALE GENOMIC DNA]</scope>
    <source>
        <strain evidence="2 3">PLY_AMNH</strain>
    </source>
</reference>
<feature type="compositionally biased region" description="Basic and acidic residues" evidence="1">
    <location>
        <begin position="35"/>
        <end position="51"/>
    </location>
</feature>
<protein>
    <submittedName>
        <fullName evidence="2">Uncharacterized protein</fullName>
    </submittedName>
</protein>
<feature type="region of interest" description="Disordered" evidence="1">
    <location>
        <begin position="18"/>
        <end position="75"/>
    </location>
</feature>
<accession>A0AAE0GN86</accession>
<dbReference type="AlphaFoldDB" id="A0AAE0GN86"/>
<organism evidence="2 3">
    <name type="scientific">Cymbomonas tetramitiformis</name>
    <dbReference type="NCBI Taxonomy" id="36881"/>
    <lineage>
        <taxon>Eukaryota</taxon>
        <taxon>Viridiplantae</taxon>
        <taxon>Chlorophyta</taxon>
        <taxon>Pyramimonadophyceae</taxon>
        <taxon>Pyramimonadales</taxon>
        <taxon>Pyramimonadaceae</taxon>
        <taxon>Cymbomonas</taxon>
    </lineage>
</organism>
<dbReference type="EMBL" id="LGRX02003894">
    <property type="protein sequence ID" value="KAK3281305.1"/>
    <property type="molecule type" value="Genomic_DNA"/>
</dbReference>
<dbReference type="Proteomes" id="UP001190700">
    <property type="component" value="Unassembled WGS sequence"/>
</dbReference>